<feature type="transmembrane region" description="Helical" evidence="7">
    <location>
        <begin position="76"/>
        <end position="94"/>
    </location>
</feature>
<comment type="subcellular location">
    <subcellularLocation>
        <location evidence="1">Membrane</location>
        <topology evidence="1">Multi-pass membrane protein</topology>
    </subcellularLocation>
</comment>
<dbReference type="InterPro" id="IPR017441">
    <property type="entry name" value="Protein_kinase_ATP_BS"/>
</dbReference>
<evidence type="ECO:0000256" key="4">
    <source>
        <dbReference type="ARBA" id="ARBA00023136"/>
    </source>
</evidence>
<dbReference type="PANTHER" id="PTHR31794">
    <property type="entry name" value="AUXIN EFFLUX TRANSPORTER FAMILY PROTEIN (EUROFUNG)"/>
    <property type="match status" value="1"/>
</dbReference>
<evidence type="ECO:0000256" key="3">
    <source>
        <dbReference type="ARBA" id="ARBA00022989"/>
    </source>
</evidence>
<dbReference type="Proteomes" id="UP000815677">
    <property type="component" value="Unassembled WGS sequence"/>
</dbReference>
<dbReference type="InterPro" id="IPR004776">
    <property type="entry name" value="Mem_transp_PIN-like"/>
</dbReference>
<evidence type="ECO:0000256" key="7">
    <source>
        <dbReference type="SAM" id="Phobius"/>
    </source>
</evidence>
<evidence type="ECO:0000313" key="9">
    <source>
        <dbReference type="EMBL" id="GAT60367.1"/>
    </source>
</evidence>
<feature type="transmembrane region" description="Helical" evidence="7">
    <location>
        <begin position="12"/>
        <end position="30"/>
    </location>
</feature>
<evidence type="ECO:0000256" key="6">
    <source>
        <dbReference type="SAM" id="MobiDB-lite"/>
    </source>
</evidence>
<gene>
    <name evidence="9" type="ORF">MCHLO_16505</name>
</gene>
<feature type="domain" description="Protein kinase" evidence="8">
    <location>
        <begin position="394"/>
        <end position="662"/>
    </location>
</feature>
<evidence type="ECO:0000256" key="5">
    <source>
        <dbReference type="PROSITE-ProRule" id="PRU10141"/>
    </source>
</evidence>
<keyword evidence="3 7" id="KW-1133">Transmembrane helix</keyword>
<dbReference type="Pfam" id="PF03547">
    <property type="entry name" value="Mem_trans"/>
    <property type="match status" value="1"/>
</dbReference>
<feature type="transmembrane region" description="Helical" evidence="7">
    <location>
        <begin position="106"/>
        <end position="126"/>
    </location>
</feature>
<keyword evidence="5" id="KW-0547">Nucleotide-binding</keyword>
<keyword evidence="2 7" id="KW-0812">Transmembrane</keyword>
<dbReference type="EMBL" id="DF849942">
    <property type="protein sequence ID" value="GAT60367.1"/>
    <property type="molecule type" value="Genomic_DNA"/>
</dbReference>
<feature type="transmembrane region" description="Helical" evidence="7">
    <location>
        <begin position="293"/>
        <end position="316"/>
    </location>
</feature>
<sequence>MSTSTSADLIVSSGKASLSVLLVVIYGFLLRKLNFISAEGEANIAQLCTKFFLPALLFTEIGPLATAHNLGSYYPIIPLSLFFQGVALTVAVLSRRFGMPQHLVPMFVFNNVTSLPLLLLGALAATGGLDGLVTPERPLGAIVKTGQVYILINALVGNLTRFALGPYLMKIHEPDAWTSDGPEDDRLLPESGRISLPETETPGTHPPRHYIRTTVHLGIKAVRALNPPLIGGLLALVFGLVPWFHTQLFGSGILSPVADSINTIGKLFGALQMLVLGASLYSKKGSPVHPFVLTWLFTYRFVFAPTLSIGVIYYISTRWPSFLGPDPMLRYVMCLSNVGPPALTLSAVAVMAQLPQDEDAQVSRILTFSYALSPLIAFPVDTMGDQIPRYLANYYLADALGSGYSGSIFRATNIHSGDVVALKVQHVNHECPTNRYERGFYPSLQGGVGMPTLWAGGVEGQWDYLAIDLLGPSLDNLFRKSGKDTMELSAVRGILHRDIQLGNCVIGLPPYEKIIYMIDFGFSKRYIDPYTNRHIPDSKAKRDFIGNYWFSSIGVHCRGKVPSRRDDLEAAALMLIHLLTPRGLPWTRNGVPKTDEAHERLKKEKKAARPEDLCRGLPPEFEEFLRYCRGLQFMECPDYERWIEAFRDLAVDSGFPEDDDFIWPPVPANIQPRAGPRRSLAPPPDEMARILNDLTNLNLGEPALGDQATVDEAVRKAKQAVRDESDDSAKDAREVIDITTDSDDDDDTIPPPHLTPKAYKLLKLVKRVEDATENTALSECILEFVGILKSNSSRTLTKEGFAFIDALYKQLADPSVFLLPMRTSKTRSSDMRIQQEKEPAHVKLGIVAGLRQEVQTARSNKELAQMVEKFGSVTNKSTGRTITKDGFAFLEGMAKRLQTLR</sequence>
<feature type="binding site" evidence="5">
    <location>
        <position position="423"/>
    </location>
    <ligand>
        <name>ATP</name>
        <dbReference type="ChEBI" id="CHEBI:30616"/>
    </ligand>
</feature>
<dbReference type="SUPFAM" id="SSF56112">
    <property type="entry name" value="Protein kinase-like (PK-like)"/>
    <property type="match status" value="1"/>
</dbReference>
<evidence type="ECO:0000313" key="10">
    <source>
        <dbReference type="Proteomes" id="UP000815677"/>
    </source>
</evidence>
<dbReference type="PROSITE" id="PS00107">
    <property type="entry name" value="PROTEIN_KINASE_ATP"/>
    <property type="match status" value="1"/>
</dbReference>
<feature type="transmembrane region" description="Helical" evidence="7">
    <location>
        <begin position="51"/>
        <end position="70"/>
    </location>
</feature>
<feature type="transmembrane region" description="Helical" evidence="7">
    <location>
        <begin position="264"/>
        <end position="281"/>
    </location>
</feature>
<feature type="transmembrane region" description="Helical" evidence="7">
    <location>
        <begin position="146"/>
        <end position="164"/>
    </location>
</feature>
<dbReference type="Gene3D" id="1.10.510.10">
    <property type="entry name" value="Transferase(Phosphotransferase) domain 1"/>
    <property type="match status" value="1"/>
</dbReference>
<dbReference type="InterPro" id="IPR000719">
    <property type="entry name" value="Prot_kinase_dom"/>
</dbReference>
<feature type="transmembrane region" description="Helical" evidence="7">
    <location>
        <begin position="224"/>
        <end position="244"/>
    </location>
</feature>
<evidence type="ECO:0000256" key="1">
    <source>
        <dbReference type="ARBA" id="ARBA00004141"/>
    </source>
</evidence>
<keyword evidence="9" id="KW-0418">Kinase</keyword>
<proteinExistence type="predicted"/>
<dbReference type="InterPro" id="IPR011009">
    <property type="entry name" value="Kinase-like_dom_sf"/>
</dbReference>
<keyword evidence="9" id="KW-0808">Transferase</keyword>
<dbReference type="PANTHER" id="PTHR31794:SF4">
    <property type="entry name" value="AUXIN EFFLUX TRANSPORTER FAMILY PROTEIN (EUROFUNG)"/>
    <property type="match status" value="1"/>
</dbReference>
<feature type="region of interest" description="Disordered" evidence="6">
    <location>
        <begin position="179"/>
        <end position="207"/>
    </location>
</feature>
<keyword evidence="10" id="KW-1185">Reference proteome</keyword>
<name>A0ABQ0MBZ9_MYCCL</name>
<evidence type="ECO:0000259" key="8">
    <source>
        <dbReference type="PROSITE" id="PS50011"/>
    </source>
</evidence>
<dbReference type="PROSITE" id="PS50011">
    <property type="entry name" value="PROTEIN_KINASE_DOM"/>
    <property type="match status" value="1"/>
</dbReference>
<organism evidence="9 10">
    <name type="scientific">Mycena chlorophos</name>
    <name type="common">Agaric fungus</name>
    <name type="synonym">Agaricus chlorophos</name>
    <dbReference type="NCBI Taxonomy" id="658473"/>
    <lineage>
        <taxon>Eukaryota</taxon>
        <taxon>Fungi</taxon>
        <taxon>Dikarya</taxon>
        <taxon>Basidiomycota</taxon>
        <taxon>Agaricomycotina</taxon>
        <taxon>Agaricomycetes</taxon>
        <taxon>Agaricomycetidae</taxon>
        <taxon>Agaricales</taxon>
        <taxon>Marasmiineae</taxon>
        <taxon>Mycenaceae</taxon>
        <taxon>Mycena</taxon>
    </lineage>
</organism>
<protein>
    <submittedName>
        <fullName evidence="9">Dual specificity kinase 1</fullName>
    </submittedName>
</protein>
<keyword evidence="5" id="KW-0067">ATP-binding</keyword>
<reference evidence="9" key="1">
    <citation type="submission" date="2014-09" db="EMBL/GenBank/DDBJ databases">
        <title>Genome sequence of the luminous mushroom Mycena chlorophos for searching fungal bioluminescence genes.</title>
        <authorList>
            <person name="Tanaka Y."/>
            <person name="Kasuga D."/>
            <person name="Oba Y."/>
            <person name="Hase S."/>
            <person name="Sato K."/>
            <person name="Oba Y."/>
            <person name="Sakakibara Y."/>
        </authorList>
    </citation>
    <scope>NUCLEOTIDE SEQUENCE</scope>
</reference>
<dbReference type="SMART" id="SM00220">
    <property type="entry name" value="S_TKc"/>
    <property type="match status" value="1"/>
</dbReference>
<dbReference type="GO" id="GO:0016301">
    <property type="term" value="F:kinase activity"/>
    <property type="evidence" value="ECO:0007669"/>
    <property type="project" value="UniProtKB-KW"/>
</dbReference>
<evidence type="ECO:0000256" key="2">
    <source>
        <dbReference type="ARBA" id="ARBA00022692"/>
    </source>
</evidence>
<keyword evidence="4 7" id="KW-0472">Membrane</keyword>
<accession>A0ABQ0MBZ9</accession>